<keyword evidence="1" id="KW-1133">Transmembrane helix</keyword>
<reference evidence="2 3" key="1">
    <citation type="journal article" date="2020" name="ISME J.">
        <title>Uncovering the hidden diversity of litter-decomposition mechanisms in mushroom-forming fungi.</title>
        <authorList>
            <person name="Floudas D."/>
            <person name="Bentzer J."/>
            <person name="Ahren D."/>
            <person name="Johansson T."/>
            <person name="Persson P."/>
            <person name="Tunlid A."/>
        </authorList>
    </citation>
    <scope>NUCLEOTIDE SEQUENCE [LARGE SCALE GENOMIC DNA]</scope>
    <source>
        <strain evidence="2 3">CBS 291.85</strain>
    </source>
</reference>
<proteinExistence type="predicted"/>
<feature type="transmembrane region" description="Helical" evidence="1">
    <location>
        <begin position="79"/>
        <end position="98"/>
    </location>
</feature>
<dbReference type="AlphaFoldDB" id="A0A8H5CJZ3"/>
<comment type="caution">
    <text evidence="2">The sequence shown here is derived from an EMBL/GenBank/DDBJ whole genome shotgun (WGS) entry which is preliminary data.</text>
</comment>
<keyword evidence="1" id="KW-0812">Transmembrane</keyword>
<accession>A0A8H5CJZ3</accession>
<dbReference type="OrthoDB" id="3261349at2759"/>
<sequence length="230" mass="26175">MNRYLALVGTIPVTVVKFSRMSTNASVNSNRGEIPPLPFDSELVPEILFLLDHLEHLENYGSICMLPSFSIILIHDPSIHMLALAWAASLCWRIYALYERSRRILVIMVVTNLLFTGVTLGSDPLIALLFRDRLAGLITYYAYTTEPLLTFTFNFSGIMVSRMILNLHKSVDKGILSPQRLIDIDFVSTMPWSESRDLELETVSSLRRRNGRASRSIILDDEILQIERDN</sequence>
<protein>
    <submittedName>
        <fullName evidence="2">Uncharacterized protein</fullName>
    </submittedName>
</protein>
<keyword evidence="1" id="KW-0472">Membrane</keyword>
<name>A0A8H5CJZ3_9AGAR</name>
<evidence type="ECO:0000313" key="3">
    <source>
        <dbReference type="Proteomes" id="UP000559256"/>
    </source>
</evidence>
<organism evidence="2 3">
    <name type="scientific">Tetrapyrgos nigripes</name>
    <dbReference type="NCBI Taxonomy" id="182062"/>
    <lineage>
        <taxon>Eukaryota</taxon>
        <taxon>Fungi</taxon>
        <taxon>Dikarya</taxon>
        <taxon>Basidiomycota</taxon>
        <taxon>Agaricomycotina</taxon>
        <taxon>Agaricomycetes</taxon>
        <taxon>Agaricomycetidae</taxon>
        <taxon>Agaricales</taxon>
        <taxon>Marasmiineae</taxon>
        <taxon>Marasmiaceae</taxon>
        <taxon>Tetrapyrgos</taxon>
    </lineage>
</organism>
<evidence type="ECO:0000256" key="1">
    <source>
        <dbReference type="SAM" id="Phobius"/>
    </source>
</evidence>
<keyword evidence="3" id="KW-1185">Reference proteome</keyword>
<dbReference type="Proteomes" id="UP000559256">
    <property type="component" value="Unassembled WGS sequence"/>
</dbReference>
<evidence type="ECO:0000313" key="2">
    <source>
        <dbReference type="EMBL" id="KAF5343129.1"/>
    </source>
</evidence>
<dbReference type="EMBL" id="JAACJM010000148">
    <property type="protein sequence ID" value="KAF5343129.1"/>
    <property type="molecule type" value="Genomic_DNA"/>
</dbReference>
<gene>
    <name evidence="2" type="ORF">D9758_015211</name>
</gene>
<feature type="transmembrane region" description="Helical" evidence="1">
    <location>
        <begin position="105"/>
        <end position="128"/>
    </location>
</feature>